<evidence type="ECO:0000313" key="2">
    <source>
        <dbReference type="Proteomes" id="UP001623348"/>
    </source>
</evidence>
<keyword evidence="1" id="KW-0649">Protein kinase inhibitor</keyword>
<dbReference type="EMBL" id="BAAFJT010000040">
    <property type="protein sequence ID" value="GAB0205700.1"/>
    <property type="molecule type" value="Genomic_DNA"/>
</dbReference>
<organism evidence="1 2">
    <name type="scientific">Grus japonensis</name>
    <name type="common">Japanese crane</name>
    <name type="synonym">Red-crowned crane</name>
    <dbReference type="NCBI Taxonomy" id="30415"/>
    <lineage>
        <taxon>Eukaryota</taxon>
        <taxon>Metazoa</taxon>
        <taxon>Chordata</taxon>
        <taxon>Craniata</taxon>
        <taxon>Vertebrata</taxon>
        <taxon>Euteleostomi</taxon>
        <taxon>Archelosauria</taxon>
        <taxon>Archosauria</taxon>
        <taxon>Dinosauria</taxon>
        <taxon>Saurischia</taxon>
        <taxon>Theropoda</taxon>
        <taxon>Coelurosauria</taxon>
        <taxon>Aves</taxon>
        <taxon>Neognathae</taxon>
        <taxon>Neoaves</taxon>
        <taxon>Gruiformes</taxon>
        <taxon>Gruidae</taxon>
        <taxon>Grus</taxon>
    </lineage>
</organism>
<protein>
    <submittedName>
        <fullName evidence="1">cAMP-dependent protein kinase inhibitor alpha</fullName>
    </submittedName>
</protein>
<dbReference type="GO" id="GO:0004860">
    <property type="term" value="F:protein kinase inhibitor activity"/>
    <property type="evidence" value="ECO:0007669"/>
    <property type="project" value="UniProtKB-KW"/>
</dbReference>
<keyword evidence="2" id="KW-1185">Reference proteome</keyword>
<dbReference type="Proteomes" id="UP001623348">
    <property type="component" value="Unassembled WGS sequence"/>
</dbReference>
<gene>
    <name evidence="1" type="ORF">GRJ2_003035600</name>
</gene>
<comment type="caution">
    <text evidence="1">The sequence shown here is derived from an EMBL/GenBank/DDBJ whole genome shotgun (WGS) entry which is preliminary data.</text>
</comment>
<name>A0ABC9Y6M1_GRUJA</name>
<dbReference type="AlphaFoldDB" id="A0ABC9Y6M1"/>
<sequence length="175" mass="20091">MPCTSPDSGIEFADDTKLSGAVDVPEGYDAIQRNFGRLKKWAYVNLMKFNKAKCKDLHMGWGNPQYQYRLGDKGIESSPEEKDLAVLVDENLDVSQQCELTTHKANRVLGCIKTSVTSRLREVILPLYSALVRPRLEYCIQSWGPQHKKDMELLERVQRRTTKMIRGLEHLSYED</sequence>
<dbReference type="PANTHER" id="PTHR33332">
    <property type="entry name" value="REVERSE TRANSCRIPTASE DOMAIN-CONTAINING PROTEIN"/>
    <property type="match status" value="1"/>
</dbReference>
<reference evidence="1 2" key="1">
    <citation type="submission" date="2024-06" db="EMBL/GenBank/DDBJ databases">
        <title>The draft genome of Grus japonensis, version 3.</title>
        <authorList>
            <person name="Nabeshima K."/>
            <person name="Suzuki S."/>
            <person name="Onuma M."/>
        </authorList>
    </citation>
    <scope>NUCLEOTIDE SEQUENCE [LARGE SCALE GENOMIC DNA]</scope>
    <source>
        <strain evidence="1 2">451A</strain>
    </source>
</reference>
<evidence type="ECO:0000313" key="1">
    <source>
        <dbReference type="EMBL" id="GAB0205700.1"/>
    </source>
</evidence>
<accession>A0ABC9Y6M1</accession>
<proteinExistence type="predicted"/>